<dbReference type="CDD" id="cd00552">
    <property type="entry name" value="RaiA"/>
    <property type="match status" value="1"/>
</dbReference>
<dbReference type="STRING" id="660470.Theba_1913"/>
<evidence type="ECO:0000313" key="5">
    <source>
        <dbReference type="Proteomes" id="UP000002881"/>
    </source>
</evidence>
<organism evidence="4 5">
    <name type="scientific">Mesotoga prima MesG1.Ag.4.2</name>
    <dbReference type="NCBI Taxonomy" id="660470"/>
    <lineage>
        <taxon>Bacteria</taxon>
        <taxon>Thermotogati</taxon>
        <taxon>Thermotogota</taxon>
        <taxon>Thermotogae</taxon>
        <taxon>Kosmotogales</taxon>
        <taxon>Kosmotogaceae</taxon>
        <taxon>Mesotoga</taxon>
    </lineage>
</organism>
<dbReference type="HAMAP" id="MF_00839">
    <property type="entry name" value="HPF"/>
    <property type="match status" value="1"/>
</dbReference>
<dbReference type="SUPFAM" id="SSF69754">
    <property type="entry name" value="Ribosome binding protein Y (YfiA homologue)"/>
    <property type="match status" value="1"/>
</dbReference>
<dbReference type="HOGENOM" id="CLU_071472_0_3_0"/>
<dbReference type="Gene3D" id="3.30.160.100">
    <property type="entry name" value="Ribosome hibernation promotion factor-like"/>
    <property type="match status" value="1"/>
</dbReference>
<dbReference type="InterPro" id="IPR036567">
    <property type="entry name" value="RHF-like"/>
</dbReference>
<keyword evidence="1 2" id="KW-0810">Translation regulation</keyword>
<dbReference type="AlphaFoldDB" id="I2F6K7"/>
<dbReference type="Pfam" id="PF16321">
    <property type="entry name" value="Ribosom_S30AE_C"/>
    <property type="match status" value="1"/>
</dbReference>
<dbReference type="Pfam" id="PF02482">
    <property type="entry name" value="Ribosomal_S30AE"/>
    <property type="match status" value="1"/>
</dbReference>
<dbReference type="PANTHER" id="PTHR33231:SF1">
    <property type="entry name" value="30S RIBOSOMAL PROTEIN"/>
    <property type="match status" value="1"/>
</dbReference>
<dbReference type="GO" id="GO:0043024">
    <property type="term" value="F:ribosomal small subunit binding"/>
    <property type="evidence" value="ECO:0007669"/>
    <property type="project" value="TreeGrafter"/>
</dbReference>
<proteinExistence type="inferred from homology"/>
<reference evidence="4 5" key="1">
    <citation type="journal article" date="2012" name="Genome Biol. Evol.">
        <title>Genome Sequence of the Mesophilic Thermotogales Bacterium Mesotoga prima MesG1.Ag.4.2 Reveals the Largest Thermotogales Genome To Date.</title>
        <authorList>
            <person name="Zhaxybayeva O."/>
            <person name="Swithers K.S."/>
            <person name="Foght J."/>
            <person name="Green A.G."/>
            <person name="Bruce D."/>
            <person name="Detter C."/>
            <person name="Han S."/>
            <person name="Teshima H."/>
            <person name="Han J."/>
            <person name="Woyke T."/>
            <person name="Pitluck S."/>
            <person name="Nolan M."/>
            <person name="Ivanova N."/>
            <person name="Pati A."/>
            <person name="Land M.L."/>
            <person name="Dlutek M."/>
            <person name="Doolittle W.F."/>
            <person name="Noll K.M."/>
            <person name="Nesbo C.L."/>
        </authorList>
    </citation>
    <scope>NUCLEOTIDE SEQUENCE [LARGE SCALE GENOMIC DNA]</scope>
    <source>
        <strain evidence="5">mesG1.Ag.4.2</strain>
    </source>
</reference>
<comment type="subcellular location">
    <subcellularLocation>
        <location evidence="2">Cytoplasm</location>
    </subcellularLocation>
</comment>
<gene>
    <name evidence="2" type="primary">hpf</name>
    <name evidence="4" type="ORF">Theba_1913</name>
</gene>
<evidence type="ECO:0000313" key="4">
    <source>
        <dbReference type="EMBL" id="AFK07560.1"/>
    </source>
</evidence>
<keyword evidence="2" id="KW-0963">Cytoplasm</keyword>
<accession>I2F6K7</accession>
<dbReference type="GO" id="GO:0045900">
    <property type="term" value="P:negative regulation of translational elongation"/>
    <property type="evidence" value="ECO:0007669"/>
    <property type="project" value="TreeGrafter"/>
</dbReference>
<dbReference type="InterPro" id="IPR003489">
    <property type="entry name" value="RHF/RaiA"/>
</dbReference>
<dbReference type="InterPro" id="IPR032528">
    <property type="entry name" value="Ribosom_S30AE_C"/>
</dbReference>
<dbReference type="NCBIfam" id="TIGR00741">
    <property type="entry name" value="yfiA"/>
    <property type="match status" value="1"/>
</dbReference>
<dbReference type="KEGG" id="mpg:Theba_1913"/>
<dbReference type="Proteomes" id="UP000002881">
    <property type="component" value="Chromosome"/>
</dbReference>
<dbReference type="Gene3D" id="3.30.505.50">
    <property type="entry name" value="Sigma 54 modulation/S30EA ribosomal protein, C-terminal domain"/>
    <property type="match status" value="1"/>
</dbReference>
<dbReference type="InterPro" id="IPR050574">
    <property type="entry name" value="HPF/YfiA_ribosome-assoc"/>
</dbReference>
<evidence type="ECO:0000256" key="1">
    <source>
        <dbReference type="ARBA" id="ARBA00022845"/>
    </source>
</evidence>
<comment type="similarity">
    <text evidence="2">Belongs to the HPF/YfiA ribosome-associated protein family. Long HPF subfamily.</text>
</comment>
<sequence length="177" mass="20911">MDYNIYSKDVTVTDSMKDYIDKRFSKVSKVVNEEKLISMDLRLSKERAFYKIEATAHLPGVMVRVEEKGSDFYTVVDSSSDAFERRIKRFKERTRYKHKNGFKENLDSIPSKFEEDHSTMITRRKKFTIKPMTEEEAVLQMEMLGHTFFVYRNIDTDEVNVLYTRKNGSIGIIEMTE</sequence>
<dbReference type="eggNOG" id="COG1544">
    <property type="taxonomic scope" value="Bacteria"/>
</dbReference>
<dbReference type="PANTHER" id="PTHR33231">
    <property type="entry name" value="30S RIBOSOMAL PROTEIN"/>
    <property type="match status" value="1"/>
</dbReference>
<name>I2F6K7_9BACT</name>
<comment type="subunit">
    <text evidence="2">Interacts with 100S ribosomes.</text>
</comment>
<keyword evidence="5" id="KW-1185">Reference proteome</keyword>
<dbReference type="InterPro" id="IPR038416">
    <property type="entry name" value="Ribosom_S30AE_C_sf"/>
</dbReference>
<evidence type="ECO:0000259" key="3">
    <source>
        <dbReference type="Pfam" id="PF16321"/>
    </source>
</evidence>
<dbReference type="EMBL" id="CP003532">
    <property type="protein sequence ID" value="AFK07560.1"/>
    <property type="molecule type" value="Genomic_DNA"/>
</dbReference>
<feature type="domain" description="Sigma 54 modulation/S30EA ribosomal protein C-terminal" evidence="3">
    <location>
        <begin position="118"/>
        <end position="172"/>
    </location>
</feature>
<dbReference type="GO" id="GO:0022627">
    <property type="term" value="C:cytosolic small ribosomal subunit"/>
    <property type="evidence" value="ECO:0007669"/>
    <property type="project" value="TreeGrafter"/>
</dbReference>
<evidence type="ECO:0000256" key="2">
    <source>
        <dbReference type="HAMAP-Rule" id="MF_00839"/>
    </source>
</evidence>
<dbReference type="InterPro" id="IPR034694">
    <property type="entry name" value="HPF_long/plastid"/>
</dbReference>
<comment type="function">
    <text evidence="2">Required for dimerization of active 70S ribosomes into 100S ribosomes in stationary phase; 100S ribosomes are translationally inactive and sometimes present during exponential growth.</text>
</comment>
<dbReference type="RefSeq" id="WP_014731362.1">
    <property type="nucleotide sequence ID" value="NC_017934.1"/>
</dbReference>
<dbReference type="GeneID" id="87107676"/>
<protein>
    <recommendedName>
        <fullName evidence="2">Ribosome hibernation promoting factor</fullName>
        <shortName evidence="2">HPF</shortName>
    </recommendedName>
</protein>